<evidence type="ECO:0000313" key="2">
    <source>
        <dbReference type="Proteomes" id="UP000193391"/>
    </source>
</evidence>
<dbReference type="Proteomes" id="UP000193391">
    <property type="component" value="Unassembled WGS sequence"/>
</dbReference>
<sequence>MKILYAHAIFDIGNAIKMIEDQDRIFVELPANVFRRAIFEKRAQSFVFYRNQRHAESFGHYQNGKHMSIRAQLYS</sequence>
<organism evidence="1 2">
    <name type="scientific">Thalassospira mesophila</name>
    <dbReference type="NCBI Taxonomy" id="1293891"/>
    <lineage>
        <taxon>Bacteria</taxon>
        <taxon>Pseudomonadati</taxon>
        <taxon>Pseudomonadota</taxon>
        <taxon>Alphaproteobacteria</taxon>
        <taxon>Rhodospirillales</taxon>
        <taxon>Thalassospiraceae</taxon>
        <taxon>Thalassospira</taxon>
    </lineage>
</organism>
<proteinExistence type="predicted"/>
<dbReference type="AlphaFoldDB" id="A0A1Y2L0I3"/>
<keyword evidence="2" id="KW-1185">Reference proteome</keyword>
<protein>
    <submittedName>
        <fullName evidence="1">Uncharacterized protein</fullName>
    </submittedName>
</protein>
<comment type="caution">
    <text evidence="1">The sequence shown here is derived from an EMBL/GenBank/DDBJ whole genome shotgun (WGS) entry which is preliminary data.</text>
</comment>
<name>A0A1Y2L0I3_9PROT</name>
<reference evidence="1 2" key="1">
    <citation type="submission" date="2014-03" db="EMBL/GenBank/DDBJ databases">
        <title>The draft genome sequence of Thalassospira mesophila JCM 18969.</title>
        <authorList>
            <person name="Lai Q."/>
            <person name="Shao Z."/>
        </authorList>
    </citation>
    <scope>NUCLEOTIDE SEQUENCE [LARGE SCALE GENOMIC DNA]</scope>
    <source>
        <strain evidence="1 2">JCM 18969</strain>
    </source>
</reference>
<dbReference type="EMBL" id="JFKA01000007">
    <property type="protein sequence ID" value="OSQ37215.1"/>
    <property type="molecule type" value="Genomic_DNA"/>
</dbReference>
<gene>
    <name evidence="1" type="ORF">TMES_15510</name>
</gene>
<evidence type="ECO:0000313" key="1">
    <source>
        <dbReference type="EMBL" id="OSQ37215.1"/>
    </source>
</evidence>
<dbReference type="STRING" id="1293891.TMES_15510"/>
<accession>A0A1Y2L0I3</accession>